<dbReference type="Proteomes" id="UP001165740">
    <property type="component" value="Chromosome 14"/>
</dbReference>
<organism evidence="5 6">
    <name type="scientific">Biomphalaria glabrata</name>
    <name type="common">Bloodfluke planorb</name>
    <name type="synonym">Freshwater snail</name>
    <dbReference type="NCBI Taxonomy" id="6526"/>
    <lineage>
        <taxon>Eukaryota</taxon>
        <taxon>Metazoa</taxon>
        <taxon>Spiralia</taxon>
        <taxon>Lophotrochozoa</taxon>
        <taxon>Mollusca</taxon>
        <taxon>Gastropoda</taxon>
        <taxon>Heterobranchia</taxon>
        <taxon>Euthyneura</taxon>
        <taxon>Panpulmonata</taxon>
        <taxon>Hygrophila</taxon>
        <taxon>Lymnaeoidea</taxon>
        <taxon>Planorbidae</taxon>
        <taxon>Biomphalaria</taxon>
    </lineage>
</organism>
<evidence type="ECO:0000259" key="4">
    <source>
        <dbReference type="PROSITE" id="PS01186"/>
    </source>
</evidence>
<feature type="chain" id="PRO_5040782563" evidence="3">
    <location>
        <begin position="28"/>
        <end position="567"/>
    </location>
</feature>
<dbReference type="Gene3D" id="2.10.25.10">
    <property type="entry name" value="Laminin"/>
    <property type="match status" value="2"/>
</dbReference>
<sequence>MRPYQTCCTICLGLITISIFFIIECLQTRIPGPNVCRSRTRCCRGWRLSSSGRCIVPVCMNCDGQGCVCVAPGRCVCSSGHGITKREVNKVNQNIKGNCIDLMSPCSHKCLDLPNKTYTCSCNAGYILNQDKRTCDKANSEIKSESFFQIFPELQLNSQEKEEINKLIKDEHFLKKVFSDIIFLLWSEEYEDPKREIQLLDYVHEIINWILMGNTDISKYRKIFNINKNPGTILEDIESKSKGVPQSLVKVRMIIILSLFKNSNVEEDKMVPVSDKNMKENDNRTNNRRMNLNNRQLNDKDLNNRKLNEKDRNNRKKNDLSNKNMSKLDVNNKETYNSQMFKKENAIKDKNLANNKIYTTEMYDKILKEQVVLNRVTTNKNNSGIRMNGRELVDTKFVNKPMYNKMMLEKSIIDKEKFDMEKKIFEKEMFEKKISEKEKMFQKEMLEKKIKEQQIQEQKINGKNVINQIVKQDHDLERENPYKLIASKNIEVGTKYISSAYFPTTEKHFNNPIQKLTNRKKTMNPLYQMRAPMKNVRPNIFPSQQTMKKKNPNGKRQQSTDLKSMGL</sequence>
<feature type="compositionally biased region" description="Polar residues" evidence="2">
    <location>
        <begin position="554"/>
        <end position="567"/>
    </location>
</feature>
<keyword evidence="5" id="KW-1185">Reference proteome</keyword>
<evidence type="ECO:0000313" key="6">
    <source>
        <dbReference type="RefSeq" id="XP_055867523.1"/>
    </source>
</evidence>
<feature type="signal peptide" evidence="3">
    <location>
        <begin position="1"/>
        <end position="27"/>
    </location>
</feature>
<name>A0A9W2YXS8_BIOGL</name>
<evidence type="ECO:0000256" key="3">
    <source>
        <dbReference type="SAM" id="SignalP"/>
    </source>
</evidence>
<feature type="domain" description="EGF-like" evidence="4">
    <location>
        <begin position="120"/>
        <end position="135"/>
    </location>
</feature>
<dbReference type="SMART" id="SM00181">
    <property type="entry name" value="EGF"/>
    <property type="match status" value="1"/>
</dbReference>
<keyword evidence="3" id="KW-0732">Signal</keyword>
<dbReference type="OrthoDB" id="155976at2759"/>
<accession>A0A9W2YXS8</accession>
<proteinExistence type="predicted"/>
<reference evidence="6" key="1">
    <citation type="submission" date="2025-08" db="UniProtKB">
        <authorList>
            <consortium name="RefSeq"/>
        </authorList>
    </citation>
    <scope>IDENTIFICATION</scope>
</reference>
<dbReference type="InterPro" id="IPR000742">
    <property type="entry name" value="EGF"/>
</dbReference>
<dbReference type="Pfam" id="PF12662">
    <property type="entry name" value="cEGF"/>
    <property type="match status" value="1"/>
</dbReference>
<dbReference type="AlphaFoldDB" id="A0A9W2YXS8"/>
<feature type="compositionally biased region" description="Basic and acidic residues" evidence="2">
    <location>
        <begin position="271"/>
        <end position="285"/>
    </location>
</feature>
<evidence type="ECO:0000256" key="2">
    <source>
        <dbReference type="SAM" id="MobiDB-lite"/>
    </source>
</evidence>
<protein>
    <submittedName>
        <fullName evidence="6">MATH and LRR domain-containing protein PFE0570w-like isoform X1</fullName>
    </submittedName>
</protein>
<gene>
    <name evidence="6" type="primary">LOC106079426</name>
</gene>
<dbReference type="InterPro" id="IPR026823">
    <property type="entry name" value="cEGF"/>
</dbReference>
<keyword evidence="1" id="KW-0245">EGF-like domain</keyword>
<dbReference type="RefSeq" id="XP_055867523.1">
    <property type="nucleotide sequence ID" value="XM_056011548.1"/>
</dbReference>
<dbReference type="GeneID" id="106079426"/>
<feature type="region of interest" description="Disordered" evidence="2">
    <location>
        <begin position="543"/>
        <end position="567"/>
    </location>
</feature>
<evidence type="ECO:0000256" key="1">
    <source>
        <dbReference type="ARBA" id="ARBA00022536"/>
    </source>
</evidence>
<evidence type="ECO:0000313" key="5">
    <source>
        <dbReference type="Proteomes" id="UP001165740"/>
    </source>
</evidence>
<feature type="region of interest" description="Disordered" evidence="2">
    <location>
        <begin position="271"/>
        <end position="330"/>
    </location>
</feature>
<feature type="compositionally biased region" description="Basic and acidic residues" evidence="2">
    <location>
        <begin position="297"/>
        <end position="320"/>
    </location>
</feature>
<dbReference type="PROSITE" id="PS01186">
    <property type="entry name" value="EGF_2"/>
    <property type="match status" value="1"/>
</dbReference>
<dbReference type="SUPFAM" id="SSF57196">
    <property type="entry name" value="EGF/Laminin"/>
    <property type="match status" value="1"/>
</dbReference>